<evidence type="ECO:0000313" key="3">
    <source>
        <dbReference type="Proteomes" id="UP000037510"/>
    </source>
</evidence>
<protein>
    <submittedName>
        <fullName evidence="2">Nucleotide-binding protein-like protein</fullName>
    </submittedName>
</protein>
<comment type="caution">
    <text evidence="2">The sequence shown here is derived from an EMBL/GenBank/DDBJ whole genome shotgun (WGS) entry which is preliminary data.</text>
</comment>
<gene>
    <name evidence="2" type="ORF">OBRU01_19016</name>
</gene>
<evidence type="ECO:0000313" key="2">
    <source>
        <dbReference type="EMBL" id="KOB67922.1"/>
    </source>
</evidence>
<sequence length="64" mass="7448">MPECINSGKPAIYALPDSIHAEKYRHLANKVFKYIRIKRGTKRRNRDREARSAGIGIERHEAQE</sequence>
<dbReference type="EMBL" id="JTDY01004638">
    <property type="protein sequence ID" value="KOB67922.1"/>
    <property type="molecule type" value="Genomic_DNA"/>
</dbReference>
<reference evidence="2 3" key="1">
    <citation type="journal article" date="2015" name="Genome Biol. Evol.">
        <title>The genome of winter moth (Operophtera brumata) provides a genomic perspective on sexual dimorphism and phenology.</title>
        <authorList>
            <person name="Derks M.F."/>
            <person name="Smit S."/>
            <person name="Salis L."/>
            <person name="Schijlen E."/>
            <person name="Bossers A."/>
            <person name="Mateman C."/>
            <person name="Pijl A.S."/>
            <person name="de Ridder D."/>
            <person name="Groenen M.A."/>
            <person name="Visser M.E."/>
            <person name="Megens H.J."/>
        </authorList>
    </citation>
    <scope>NUCLEOTIDE SEQUENCE [LARGE SCALE GENOMIC DNA]</scope>
    <source>
        <strain evidence="2">WM2013NL</strain>
        <tissue evidence="2">Head and thorax</tissue>
    </source>
</reference>
<proteinExistence type="predicted"/>
<dbReference type="Proteomes" id="UP000037510">
    <property type="component" value="Unassembled WGS sequence"/>
</dbReference>
<keyword evidence="3" id="KW-1185">Reference proteome</keyword>
<organism evidence="2 3">
    <name type="scientific">Operophtera brumata</name>
    <name type="common">Winter moth</name>
    <name type="synonym">Phalaena brumata</name>
    <dbReference type="NCBI Taxonomy" id="104452"/>
    <lineage>
        <taxon>Eukaryota</taxon>
        <taxon>Metazoa</taxon>
        <taxon>Ecdysozoa</taxon>
        <taxon>Arthropoda</taxon>
        <taxon>Hexapoda</taxon>
        <taxon>Insecta</taxon>
        <taxon>Pterygota</taxon>
        <taxon>Neoptera</taxon>
        <taxon>Endopterygota</taxon>
        <taxon>Lepidoptera</taxon>
        <taxon>Glossata</taxon>
        <taxon>Ditrysia</taxon>
        <taxon>Geometroidea</taxon>
        <taxon>Geometridae</taxon>
        <taxon>Larentiinae</taxon>
        <taxon>Operophtera</taxon>
    </lineage>
</organism>
<accession>A0A0L7KXE1</accession>
<feature type="region of interest" description="Disordered" evidence="1">
    <location>
        <begin position="40"/>
        <end position="64"/>
    </location>
</feature>
<name>A0A0L7KXE1_OPEBR</name>
<feature type="compositionally biased region" description="Basic and acidic residues" evidence="1">
    <location>
        <begin position="46"/>
        <end position="64"/>
    </location>
</feature>
<evidence type="ECO:0000256" key="1">
    <source>
        <dbReference type="SAM" id="MobiDB-lite"/>
    </source>
</evidence>
<dbReference type="AlphaFoldDB" id="A0A0L7KXE1"/>